<accession>A0AAD7TJM7</accession>
<gene>
    <name evidence="4" type="ORF">ONZ51_g10349</name>
</gene>
<protein>
    <recommendedName>
        <fullName evidence="6">Vegetative incompatibility protein HET-E-1</fullName>
    </recommendedName>
</protein>
<dbReference type="PANTHER" id="PTHR10622">
    <property type="entry name" value="HET DOMAIN-CONTAINING PROTEIN"/>
    <property type="match status" value="1"/>
</dbReference>
<organism evidence="4 5">
    <name type="scientific">Trametes cubensis</name>
    <dbReference type="NCBI Taxonomy" id="1111947"/>
    <lineage>
        <taxon>Eukaryota</taxon>
        <taxon>Fungi</taxon>
        <taxon>Dikarya</taxon>
        <taxon>Basidiomycota</taxon>
        <taxon>Agaricomycotina</taxon>
        <taxon>Agaricomycetes</taxon>
        <taxon>Polyporales</taxon>
        <taxon>Polyporaceae</taxon>
        <taxon>Trametes</taxon>
    </lineage>
</organism>
<evidence type="ECO:0000256" key="1">
    <source>
        <dbReference type="SAM" id="MobiDB-lite"/>
    </source>
</evidence>
<reference evidence="4" key="1">
    <citation type="submission" date="2022-11" db="EMBL/GenBank/DDBJ databases">
        <title>Genome Sequence of Cubamyces cubensis.</title>
        <authorList>
            <person name="Buettner E."/>
        </authorList>
    </citation>
    <scope>NUCLEOTIDE SEQUENCE</scope>
    <source>
        <strain evidence="4">MPL-01</strain>
    </source>
</reference>
<evidence type="ECO:0000313" key="4">
    <source>
        <dbReference type="EMBL" id="KAJ8463294.1"/>
    </source>
</evidence>
<dbReference type="EMBL" id="JAPEVG010000403">
    <property type="protein sequence ID" value="KAJ8463294.1"/>
    <property type="molecule type" value="Genomic_DNA"/>
</dbReference>
<feature type="compositionally biased region" description="Basic and acidic residues" evidence="1">
    <location>
        <begin position="770"/>
        <end position="788"/>
    </location>
</feature>
<evidence type="ECO:0008006" key="6">
    <source>
        <dbReference type="Google" id="ProtNLM"/>
    </source>
</evidence>
<dbReference type="AlphaFoldDB" id="A0AAD7TJM7"/>
<evidence type="ECO:0000259" key="2">
    <source>
        <dbReference type="Pfam" id="PF06985"/>
    </source>
</evidence>
<proteinExistence type="predicted"/>
<evidence type="ECO:0000259" key="3">
    <source>
        <dbReference type="Pfam" id="PF26640"/>
    </source>
</evidence>
<dbReference type="InterPro" id="IPR010730">
    <property type="entry name" value="HET"/>
</dbReference>
<dbReference type="Pfam" id="PF26640">
    <property type="entry name" value="DUF8212"/>
    <property type="match status" value="1"/>
</dbReference>
<feature type="domain" description="DUF8212" evidence="3">
    <location>
        <begin position="244"/>
        <end position="363"/>
    </location>
</feature>
<feature type="compositionally biased region" description="Basic and acidic residues" evidence="1">
    <location>
        <begin position="798"/>
        <end position="817"/>
    </location>
</feature>
<comment type="caution">
    <text evidence="4">The sequence shown here is derived from an EMBL/GenBank/DDBJ whole genome shotgun (WGS) entry which is preliminary data.</text>
</comment>
<dbReference type="PANTHER" id="PTHR10622:SF10">
    <property type="entry name" value="HET DOMAIN-CONTAINING PROTEIN"/>
    <property type="match status" value="1"/>
</dbReference>
<dbReference type="Pfam" id="PF06985">
    <property type="entry name" value="HET"/>
    <property type="match status" value="1"/>
</dbReference>
<dbReference type="Proteomes" id="UP001215151">
    <property type="component" value="Unassembled WGS sequence"/>
</dbReference>
<feature type="region of interest" description="Disordered" evidence="1">
    <location>
        <begin position="663"/>
        <end position="695"/>
    </location>
</feature>
<feature type="domain" description="Heterokaryon incompatibility" evidence="2">
    <location>
        <begin position="22"/>
        <end position="125"/>
    </location>
</feature>
<dbReference type="InterPro" id="IPR058525">
    <property type="entry name" value="DUF8212"/>
</dbReference>
<feature type="region of interest" description="Disordered" evidence="1">
    <location>
        <begin position="708"/>
        <end position="727"/>
    </location>
</feature>
<evidence type="ECO:0000313" key="5">
    <source>
        <dbReference type="Proteomes" id="UP001215151"/>
    </source>
</evidence>
<keyword evidence="5" id="KW-1185">Reference proteome</keyword>
<sequence length="924" mass="105135">MRLIHTRTGQFHTFDDPRVVRYAILSHVWAKKDDTRFFPEPTYQDILRIQADYAAQVPAERKPIIHQLPEKIRRFCQTADNHHYEYAWGDSFCIDKTSSSELSEAINSMFDWYRYAGVCYVYLHDVPSVTTTAELETRKSPFRRSTWHRRGWTLQELLAPAVVVFFSEEWIIIGTKHTLATLISEITTIHRDVLTFQRSLDDFSIACRMSWAATRKTTKEEDEAYSLLGILGVNMPTTYGEGRYAFIRLQEEILKHVPDQTIFVWGPCLRAAPFTYYSPKTTQHTGDSPSDQLHIGFGVKSTSHYQFLFASSPRDFKYSSNVESIPWDDFLSKLNGPSQARATYLPTSYGVCTRLPLVLVSSADRKLSGPARIALLACKVRDDAGEDRYIGLLLRDQVTGRGGDYLVGAVVGKLDDFMDSHKDNAQPSSMISMLSDHYYRTAWLSHEDWSHCSRACETLEVYIPYRPSLASYSLLRDANTHSSICSISPQDTHFDLRISKWSEDVLKLHGYRATHHAGRDPHSIDLTNTVESEIIGISVGRCECSYGDREGFLNVDVFLHDPVVDVPEDSSVPHERNHHRHVHSWTLKNGSAAKEFRLQTRSRRLTTRLTLTKSRENSQWPVYILGVEIWKTSPEELRRERAERSELQRQVREHGRQIVGRMGEQGSELPPQLGASSPPTPPDSRVPSLQQGVTPDPWYRPALGHVEPRADCRMPNQQDSSRTDKIPPWRFLRAAVAGAAAFTTARYPTSTHVEPLDDPPPGPPVAGPSSRRDLTPMKASDWENHAYPEQRSSYHLSPVREEGAYEDAYSERDERPTPSKKRSIASATEAPLDPSPHVLVDRQRYRMSPEPTGPSTPLYMQASALEDRRRGTIPREGGRPRGTTGEIEEVLRIQTGERHGARLQSLPDNAEELTIGYERREYSY</sequence>
<name>A0AAD7TJM7_9APHY</name>
<feature type="region of interest" description="Disordered" evidence="1">
    <location>
        <begin position="749"/>
        <end position="885"/>
    </location>
</feature>